<name>A0ACC2KMH3_PERAE</name>
<keyword evidence="2" id="KW-1185">Reference proteome</keyword>
<proteinExistence type="predicted"/>
<organism evidence="1 2">
    <name type="scientific">Persea americana</name>
    <name type="common">Avocado</name>
    <dbReference type="NCBI Taxonomy" id="3435"/>
    <lineage>
        <taxon>Eukaryota</taxon>
        <taxon>Viridiplantae</taxon>
        <taxon>Streptophyta</taxon>
        <taxon>Embryophyta</taxon>
        <taxon>Tracheophyta</taxon>
        <taxon>Spermatophyta</taxon>
        <taxon>Magnoliopsida</taxon>
        <taxon>Magnoliidae</taxon>
        <taxon>Laurales</taxon>
        <taxon>Lauraceae</taxon>
        <taxon>Persea</taxon>
    </lineage>
</organism>
<gene>
    <name evidence="1" type="ORF">MRB53_030780</name>
</gene>
<accession>A0ACC2KMH3</accession>
<protein>
    <submittedName>
        <fullName evidence="1">Uncharacterized protein</fullName>
    </submittedName>
</protein>
<dbReference type="EMBL" id="CM056818">
    <property type="protein sequence ID" value="KAJ8622251.1"/>
    <property type="molecule type" value="Genomic_DNA"/>
</dbReference>
<evidence type="ECO:0000313" key="1">
    <source>
        <dbReference type="EMBL" id="KAJ8622251.1"/>
    </source>
</evidence>
<comment type="caution">
    <text evidence="1">The sequence shown here is derived from an EMBL/GenBank/DDBJ whole genome shotgun (WGS) entry which is preliminary data.</text>
</comment>
<evidence type="ECO:0000313" key="2">
    <source>
        <dbReference type="Proteomes" id="UP001234297"/>
    </source>
</evidence>
<dbReference type="Proteomes" id="UP001234297">
    <property type="component" value="Chromosome 10"/>
</dbReference>
<sequence length="321" mass="36643">MGGLVEQSMFFLLPLSLMIVGSSLSLSHPDSCKPDRCSRDGPLIRFPFRINDSRRQPERCGYPGFDLFCKDKHTYIHFPYLERGYVLVERIDYKKQILTIADSKSCLWGLLFSSPNLTAAIADKYGWTDKYGWRLHTLFNCSKNVDFGYFEVSRIPCLSDAEHDAFVVNSDPGVGYLPVSCQPIKSISVPILYPFNLNWSSTTPPLKEDDNSVTSVWLDSYHSFHDQDLHDLMWYVPGCIVCEQSEGMECRYKDDNSNDTLCCPKPPPPHKGWLAEHVIIVACIGSFLLLTTLVITIKFFWSWYISQNGSIIAYVKGMIWD</sequence>
<reference evidence="1 2" key="1">
    <citation type="journal article" date="2022" name="Hortic Res">
        <title>A haplotype resolved chromosomal level avocado genome allows analysis of novel avocado genes.</title>
        <authorList>
            <person name="Nath O."/>
            <person name="Fletcher S.J."/>
            <person name="Hayward A."/>
            <person name="Shaw L.M."/>
            <person name="Masouleh A.K."/>
            <person name="Furtado A."/>
            <person name="Henry R.J."/>
            <person name="Mitter N."/>
        </authorList>
    </citation>
    <scope>NUCLEOTIDE SEQUENCE [LARGE SCALE GENOMIC DNA]</scope>
    <source>
        <strain evidence="2">cv. Hass</strain>
    </source>
</reference>